<dbReference type="InterPro" id="IPR050955">
    <property type="entry name" value="Plant_Biomass_Hydrol_Est"/>
</dbReference>
<evidence type="ECO:0000256" key="1">
    <source>
        <dbReference type="ARBA" id="ARBA00022729"/>
    </source>
</evidence>
<proteinExistence type="predicted"/>
<comment type="caution">
    <text evidence="6">The sequence shown here is derived from an EMBL/GenBank/DDBJ whole genome shotgun (WGS) entry which is preliminary data.</text>
</comment>
<feature type="region of interest" description="Disordered" evidence="3">
    <location>
        <begin position="29"/>
        <end position="70"/>
    </location>
</feature>
<dbReference type="GO" id="GO:0016787">
    <property type="term" value="F:hydrolase activity"/>
    <property type="evidence" value="ECO:0007669"/>
    <property type="project" value="UniProtKB-KW"/>
</dbReference>
<dbReference type="Proteomes" id="UP000029713">
    <property type="component" value="Unassembled WGS sequence"/>
</dbReference>
<name>A0A098YD23_9ACTN</name>
<dbReference type="InterPro" id="IPR003140">
    <property type="entry name" value="PLipase/COase/thioEstase"/>
</dbReference>
<evidence type="ECO:0000313" key="7">
    <source>
        <dbReference type="Proteomes" id="UP000029713"/>
    </source>
</evidence>
<organism evidence="6 7">
    <name type="scientific">Modestobacter caceresii</name>
    <dbReference type="NCBI Taxonomy" id="1522368"/>
    <lineage>
        <taxon>Bacteria</taxon>
        <taxon>Bacillati</taxon>
        <taxon>Actinomycetota</taxon>
        <taxon>Actinomycetes</taxon>
        <taxon>Geodermatophilales</taxon>
        <taxon>Geodermatophilaceae</taxon>
        <taxon>Modestobacter</taxon>
    </lineage>
</organism>
<evidence type="ECO:0000256" key="4">
    <source>
        <dbReference type="SAM" id="SignalP"/>
    </source>
</evidence>
<dbReference type="EMBL" id="JPMX01000001">
    <property type="protein sequence ID" value="KGH48748.1"/>
    <property type="molecule type" value="Genomic_DNA"/>
</dbReference>
<evidence type="ECO:0000256" key="2">
    <source>
        <dbReference type="ARBA" id="ARBA00022801"/>
    </source>
</evidence>
<dbReference type="Pfam" id="PF02230">
    <property type="entry name" value="Abhydrolase_2"/>
    <property type="match status" value="1"/>
</dbReference>
<dbReference type="STRING" id="1522368.IN07_00445"/>
<dbReference type="PANTHER" id="PTHR43037:SF5">
    <property type="entry name" value="FERULOYL ESTERASE"/>
    <property type="match status" value="1"/>
</dbReference>
<accession>A0A098YD23</accession>
<dbReference type="RefSeq" id="WP_036332425.1">
    <property type="nucleotide sequence ID" value="NZ_JPMX01000001.1"/>
</dbReference>
<dbReference type="PANTHER" id="PTHR43037">
    <property type="entry name" value="UNNAMED PRODUCT-RELATED"/>
    <property type="match status" value="1"/>
</dbReference>
<dbReference type="PROSITE" id="PS51318">
    <property type="entry name" value="TAT"/>
    <property type="match status" value="1"/>
</dbReference>
<gene>
    <name evidence="6" type="ORF">IN07_00445</name>
</gene>
<dbReference type="AlphaFoldDB" id="A0A098YD23"/>
<dbReference type="Gene3D" id="3.40.50.1820">
    <property type="entry name" value="alpha/beta hydrolase"/>
    <property type="match status" value="1"/>
</dbReference>
<feature type="signal peptide" evidence="4">
    <location>
        <begin position="1"/>
        <end position="21"/>
    </location>
</feature>
<dbReference type="InterPro" id="IPR029058">
    <property type="entry name" value="AB_hydrolase_fold"/>
</dbReference>
<keyword evidence="7" id="KW-1185">Reference proteome</keyword>
<dbReference type="SUPFAM" id="SSF53474">
    <property type="entry name" value="alpha/beta-Hydrolases"/>
    <property type="match status" value="1"/>
</dbReference>
<feature type="domain" description="Phospholipase/carboxylesterase/thioesterase" evidence="5">
    <location>
        <begin position="145"/>
        <end position="253"/>
    </location>
</feature>
<protein>
    <submittedName>
        <fullName evidence="6">Phospholipase</fullName>
    </submittedName>
</protein>
<sequence length="268" mass="27192">MPTRRAFLAACGQLTGAALLAACSGNGQEGGAPGPGGGGEAAPDPAVLTVRPDSVSPTGSPPAPGTHPLGLAEDRDALLHVPPGLPVDQAAPLVVTLHGAGGNAEGGLAPLRGLADEHGLLLLSPASRGSTWDAIGSDWGPDVELIDRALREVFGLLPVDPGRIAVAGFSDGASYALGLGLANGDLFSDVIAFSPGFVPPAPRTGRPPVFVSHGVDDEVLRVERTSRQIVPALQEDGYEVTYREFDGGHTVPPEVAREAVDRLVRAGG</sequence>
<evidence type="ECO:0000259" key="5">
    <source>
        <dbReference type="Pfam" id="PF02230"/>
    </source>
</evidence>
<keyword evidence="1 4" id="KW-0732">Signal</keyword>
<evidence type="ECO:0000256" key="3">
    <source>
        <dbReference type="SAM" id="MobiDB-lite"/>
    </source>
</evidence>
<feature type="chain" id="PRO_5039705114" evidence="4">
    <location>
        <begin position="22"/>
        <end position="268"/>
    </location>
</feature>
<dbReference type="InterPro" id="IPR006311">
    <property type="entry name" value="TAT_signal"/>
</dbReference>
<reference evidence="6 7" key="1">
    <citation type="submission" date="2014-07" db="EMBL/GenBank/DDBJ databases">
        <title>Biosystematic studies on Modestobacter strains isolated from extreme hyper-arid desert soil and from historic building.</title>
        <authorList>
            <person name="Bukarasam K."/>
            <person name="Bull A."/>
            <person name="Girard G."/>
            <person name="van Wezel G."/>
            <person name="Goodfellow M."/>
        </authorList>
    </citation>
    <scope>NUCLEOTIDE SEQUENCE [LARGE SCALE GENOMIC DNA]</scope>
    <source>
        <strain evidence="6 7">KNN45-2b</strain>
    </source>
</reference>
<keyword evidence="2" id="KW-0378">Hydrolase</keyword>
<feature type="compositionally biased region" description="Gly residues" evidence="3">
    <location>
        <begin position="29"/>
        <end position="40"/>
    </location>
</feature>
<evidence type="ECO:0000313" key="6">
    <source>
        <dbReference type="EMBL" id="KGH48748.1"/>
    </source>
</evidence>
<dbReference type="PROSITE" id="PS51257">
    <property type="entry name" value="PROKAR_LIPOPROTEIN"/>
    <property type="match status" value="1"/>
</dbReference>